<accession>A0AAP0ERD8</accession>
<dbReference type="SUPFAM" id="SSF110857">
    <property type="entry name" value="Gamma-glutamyl cyclotransferase-like"/>
    <property type="match status" value="1"/>
</dbReference>
<dbReference type="EMBL" id="JBBNAG010000011">
    <property type="protein sequence ID" value="KAK9095268.1"/>
    <property type="molecule type" value="Genomic_DNA"/>
</dbReference>
<feature type="active site" description="Proton acceptor" evidence="3">
    <location>
        <position position="118"/>
    </location>
</feature>
<evidence type="ECO:0000256" key="2">
    <source>
        <dbReference type="ARBA" id="ARBA00008861"/>
    </source>
</evidence>
<evidence type="ECO:0000256" key="1">
    <source>
        <dbReference type="ARBA" id="ARBA00002782"/>
    </source>
</evidence>
<dbReference type="GO" id="GO:0005829">
    <property type="term" value="C:cytosol"/>
    <property type="evidence" value="ECO:0007669"/>
    <property type="project" value="TreeGrafter"/>
</dbReference>
<dbReference type="FunFam" id="3.10.490.10:FF:000009">
    <property type="entry name" value="Putative gamma-glutamylcyclotransferase"/>
    <property type="match status" value="1"/>
</dbReference>
<sequence length="202" mass="22252">MGAQNQINKSQSLKPSSPSSQQTITTTTTTNNNNNNRTLIFTYGTLKRGFPNHNLMEQLIAQGEAEFLGTHSTAQSYPLVCGPYRIPFLLNLPGRGRRVIGELYAVSGAALDRIDELEGTTAGHYERLPIVVAAVAGEEAVAAEAYYGHRSYGEAMWRRCGERGHGEYTAEVADGYVWRKDRPVGVSFLQRISLFVSSSDYD</sequence>
<keyword evidence="8" id="KW-1185">Reference proteome</keyword>
<comment type="function">
    <text evidence="1">Putative gamma-glutamylcyclotransferase.</text>
</comment>
<dbReference type="InterPro" id="IPR036568">
    <property type="entry name" value="GGCT-like_sf"/>
</dbReference>
<evidence type="ECO:0000256" key="3">
    <source>
        <dbReference type="PIRSR" id="PIRSR639126-1"/>
    </source>
</evidence>
<protein>
    <recommendedName>
        <fullName evidence="4">Gamma-glutamylcyclotransferase family protein</fullName>
    </recommendedName>
</protein>
<dbReference type="Proteomes" id="UP001419268">
    <property type="component" value="Unassembled WGS sequence"/>
</dbReference>
<dbReference type="InterPro" id="IPR039126">
    <property type="entry name" value="GGACT"/>
</dbReference>
<dbReference type="PANTHER" id="PTHR12510:SF4">
    <property type="entry name" value="GAMMA-GLUTAMYLAMINECYCLOTRANSFERASE"/>
    <property type="match status" value="1"/>
</dbReference>
<evidence type="ECO:0000256" key="4">
    <source>
        <dbReference type="RuleBase" id="RU367036"/>
    </source>
</evidence>
<feature type="domain" description="Gamma-glutamylcyclotransferase AIG2-like" evidence="6">
    <location>
        <begin position="40"/>
        <end position="150"/>
    </location>
</feature>
<dbReference type="AlphaFoldDB" id="A0AAP0ERD8"/>
<evidence type="ECO:0000259" key="6">
    <source>
        <dbReference type="Pfam" id="PF06094"/>
    </source>
</evidence>
<dbReference type="Pfam" id="PF06094">
    <property type="entry name" value="GGACT"/>
    <property type="match status" value="1"/>
</dbReference>
<gene>
    <name evidence="7" type="ORF">Scep_026737</name>
</gene>
<evidence type="ECO:0000313" key="8">
    <source>
        <dbReference type="Proteomes" id="UP001419268"/>
    </source>
</evidence>
<feature type="compositionally biased region" description="Low complexity" evidence="5">
    <location>
        <begin position="9"/>
        <end position="34"/>
    </location>
</feature>
<dbReference type="GO" id="GO:0061929">
    <property type="term" value="F:gamma-glutamylaminecyclotransferase activity"/>
    <property type="evidence" value="ECO:0007669"/>
    <property type="project" value="InterPro"/>
</dbReference>
<organism evidence="7 8">
    <name type="scientific">Stephania cephalantha</name>
    <dbReference type="NCBI Taxonomy" id="152367"/>
    <lineage>
        <taxon>Eukaryota</taxon>
        <taxon>Viridiplantae</taxon>
        <taxon>Streptophyta</taxon>
        <taxon>Embryophyta</taxon>
        <taxon>Tracheophyta</taxon>
        <taxon>Spermatophyta</taxon>
        <taxon>Magnoliopsida</taxon>
        <taxon>Ranunculales</taxon>
        <taxon>Menispermaceae</taxon>
        <taxon>Menispermoideae</taxon>
        <taxon>Cissampelideae</taxon>
        <taxon>Stephania</taxon>
    </lineage>
</organism>
<dbReference type="InterPro" id="IPR009288">
    <property type="entry name" value="AIG2-like_dom"/>
</dbReference>
<dbReference type="CDD" id="cd06661">
    <property type="entry name" value="GGCT_like"/>
    <property type="match status" value="1"/>
</dbReference>
<evidence type="ECO:0000313" key="7">
    <source>
        <dbReference type="EMBL" id="KAK9095268.1"/>
    </source>
</evidence>
<feature type="region of interest" description="Disordered" evidence="5">
    <location>
        <begin position="1"/>
        <end position="34"/>
    </location>
</feature>
<reference evidence="7 8" key="1">
    <citation type="submission" date="2024-01" db="EMBL/GenBank/DDBJ databases">
        <title>Genome assemblies of Stephania.</title>
        <authorList>
            <person name="Yang L."/>
        </authorList>
    </citation>
    <scope>NUCLEOTIDE SEQUENCE [LARGE SCALE GENOMIC DNA]</scope>
    <source>
        <strain evidence="7">JXDWG</strain>
        <tissue evidence="7">Leaf</tissue>
    </source>
</reference>
<evidence type="ECO:0000256" key="5">
    <source>
        <dbReference type="SAM" id="MobiDB-lite"/>
    </source>
</evidence>
<comment type="caution">
    <text evidence="7">The sequence shown here is derived from an EMBL/GenBank/DDBJ whole genome shotgun (WGS) entry which is preliminary data.</text>
</comment>
<dbReference type="InterPro" id="IPR013024">
    <property type="entry name" value="GGCT-like"/>
</dbReference>
<dbReference type="PANTHER" id="PTHR12510">
    <property type="entry name" value="TROPONIN C-AKIN-1 PROTEIN"/>
    <property type="match status" value="1"/>
</dbReference>
<proteinExistence type="inferred from homology"/>
<dbReference type="Gene3D" id="3.10.490.10">
    <property type="entry name" value="Gamma-glutamyl cyclotransferase-like"/>
    <property type="match status" value="1"/>
</dbReference>
<comment type="similarity">
    <text evidence="2 4">Belongs to the gamma-glutamylcyclotransferase family.</text>
</comment>
<name>A0AAP0ERD8_9MAGN</name>